<protein>
    <recommendedName>
        <fullName evidence="1">LysM domain-containing protein</fullName>
    </recommendedName>
</protein>
<dbReference type="RefSeq" id="WP_065248210.1">
    <property type="nucleotide sequence ID" value="NZ_CP012117.1"/>
</dbReference>
<organism evidence="2 3">
    <name type="scientific">Dermabacter vaginalis</name>
    <dbReference type="NCBI Taxonomy" id="1630135"/>
    <lineage>
        <taxon>Bacteria</taxon>
        <taxon>Bacillati</taxon>
        <taxon>Actinomycetota</taxon>
        <taxon>Actinomycetes</taxon>
        <taxon>Micrococcales</taxon>
        <taxon>Dermabacteraceae</taxon>
        <taxon>Dermabacter</taxon>
    </lineage>
</organism>
<dbReference type="Pfam" id="PF01476">
    <property type="entry name" value="LysM"/>
    <property type="match status" value="1"/>
</dbReference>
<dbReference type="Proteomes" id="UP000092596">
    <property type="component" value="Chromosome"/>
</dbReference>
<sequence length="115" mass="11993">MSTSTYSAQPVRKNVRLRLTRRGRVAVVALVTFVLAAVVLVAGAVALSPSAAAGDDGAMAYTTVRVEEGQSLWGIASSSAPAGTDVRDYLMLVQDINNLEGSVIHPGQELALPNL</sequence>
<dbReference type="GO" id="GO:0003735">
    <property type="term" value="F:structural constituent of ribosome"/>
    <property type="evidence" value="ECO:0007669"/>
    <property type="project" value="InterPro"/>
</dbReference>
<name>A0A1B0ZJG6_9MICO</name>
<dbReference type="AlphaFoldDB" id="A0A1B0ZJG6"/>
<gene>
    <name evidence="2" type="ORF">DAD186_16250</name>
</gene>
<dbReference type="InterPro" id="IPR020592">
    <property type="entry name" value="Ribosomal_bS16_CS"/>
</dbReference>
<proteinExistence type="predicted"/>
<dbReference type="InterPro" id="IPR018392">
    <property type="entry name" value="LysM"/>
</dbReference>
<evidence type="ECO:0000259" key="1">
    <source>
        <dbReference type="PROSITE" id="PS51782"/>
    </source>
</evidence>
<dbReference type="GO" id="GO:0006412">
    <property type="term" value="P:translation"/>
    <property type="evidence" value="ECO:0007669"/>
    <property type="project" value="InterPro"/>
</dbReference>
<dbReference type="InterPro" id="IPR036779">
    <property type="entry name" value="LysM_dom_sf"/>
</dbReference>
<feature type="domain" description="LysM" evidence="1">
    <location>
        <begin position="62"/>
        <end position="112"/>
    </location>
</feature>
<reference evidence="2 3" key="1">
    <citation type="submission" date="2015-06" db="EMBL/GenBank/DDBJ databases">
        <title>Investigation of pathophysiology for high-risk pregnancy and development of treatment modality based on it.</title>
        <authorList>
            <person name="Kim B.-C."/>
            <person name="Lim S."/>
        </authorList>
    </citation>
    <scope>NUCLEOTIDE SEQUENCE [LARGE SCALE GENOMIC DNA]</scope>
    <source>
        <strain evidence="2 3">AD1-86</strain>
    </source>
</reference>
<dbReference type="KEGG" id="dva:DAD186_16250"/>
<dbReference type="CDD" id="cd00118">
    <property type="entry name" value="LysM"/>
    <property type="match status" value="1"/>
</dbReference>
<dbReference type="STRING" id="1630135.DAD186_16250"/>
<dbReference type="Gene3D" id="3.10.350.10">
    <property type="entry name" value="LysM domain"/>
    <property type="match status" value="1"/>
</dbReference>
<dbReference type="GO" id="GO:0005840">
    <property type="term" value="C:ribosome"/>
    <property type="evidence" value="ECO:0007669"/>
    <property type="project" value="InterPro"/>
</dbReference>
<evidence type="ECO:0000313" key="2">
    <source>
        <dbReference type="EMBL" id="ANP28175.1"/>
    </source>
</evidence>
<accession>A0A1B0ZJG6</accession>
<dbReference type="PROSITE" id="PS51782">
    <property type="entry name" value="LYSM"/>
    <property type="match status" value="1"/>
</dbReference>
<evidence type="ECO:0000313" key="3">
    <source>
        <dbReference type="Proteomes" id="UP000092596"/>
    </source>
</evidence>
<dbReference type="EMBL" id="CP012117">
    <property type="protein sequence ID" value="ANP28175.1"/>
    <property type="molecule type" value="Genomic_DNA"/>
</dbReference>
<dbReference type="PROSITE" id="PS00732">
    <property type="entry name" value="RIBOSOMAL_S16"/>
    <property type="match status" value="1"/>
</dbReference>